<evidence type="ECO:0000313" key="3">
    <source>
        <dbReference type="EMBL" id="PVM90295.1"/>
    </source>
</evidence>
<dbReference type="RefSeq" id="WP_109100797.1">
    <property type="nucleotide sequence ID" value="NZ_QDKQ01000035.1"/>
</dbReference>
<feature type="region of interest" description="Disordered" evidence="1">
    <location>
        <begin position="99"/>
        <end position="122"/>
    </location>
</feature>
<proteinExistence type="predicted"/>
<organism evidence="3 4">
    <name type="scientific">Caulobacter endophyticus</name>
    <dbReference type="NCBI Taxonomy" id="2172652"/>
    <lineage>
        <taxon>Bacteria</taxon>
        <taxon>Pseudomonadati</taxon>
        <taxon>Pseudomonadota</taxon>
        <taxon>Alphaproteobacteria</taxon>
        <taxon>Caulobacterales</taxon>
        <taxon>Caulobacteraceae</taxon>
        <taxon>Caulobacter</taxon>
    </lineage>
</organism>
<dbReference type="EMBL" id="QDKQ01000035">
    <property type="protein sequence ID" value="PVM90295.1"/>
    <property type="molecule type" value="Genomic_DNA"/>
</dbReference>
<sequence>MARVFTSIVAAGVAATASPVAAGPASVRYADEAGSTHVTIMSITPWEAVRADLQPKFPLTEAEALAKVIPSTALSQKRALDVVALTLQAAAPTVAQTTVATSKTDTDGVTTTNSQTDTTRASGDLSQVAKPDLIAGTASGLAGAPDGWVATGSDPMLTYLAAAALKQEAALISRYIEDAAIAKGGRAFVVRLQVSNLPLRRNLPYDVYTNISFLDGDLTPPQPDKNGFVDTGTGCRNLGVMPLLVTDNLEGILSSDSTQNVRQLGLSLLAMLNATGLSVGARKTADDLEQRLGKDLNSLFTVGKLSNDTVRVRFGASSNTTSKWSMAPRTQNVSLVVVAMPCGQSEDTRAITAVARTDYINAISGKPLPQRPAVQYAAWRKQVLGDYGLSEEEIAVNGTFTKARELETARAGVLEHLVIAATDGKWETFRADAAQAFYSNSKLDVTPRLVGLYSDFAAWKRVNRFSHTLLKFDMTTPVGVLPPTDQTVLLSVGKAGATARLQQGGGLANRKLGAQLVSGATVIPASSVTTSSGGATVEASFPALTEYGLTDSSPGEVRLFALENGIAFDVRNGVAGAGADPNCLKVENGRNLLASTPGCPVVYRQVKFTAPPPEKDPSPPFSLALSTDMVLAAQDGQGRLVVRAAKTDGKDGPVFLSVSGGDIAAVSNMVGAPLASTDGRWQISAAGSASLSLHNLAPGRTLQLGLVNDKGKAVDKPQTVWILASGAGKKD</sequence>
<dbReference type="Proteomes" id="UP000245073">
    <property type="component" value="Unassembled WGS sequence"/>
</dbReference>
<keyword evidence="4" id="KW-1185">Reference proteome</keyword>
<feature type="chain" id="PRO_5015569017" evidence="2">
    <location>
        <begin position="23"/>
        <end position="731"/>
    </location>
</feature>
<feature type="signal peptide" evidence="2">
    <location>
        <begin position="1"/>
        <end position="22"/>
    </location>
</feature>
<protein>
    <submittedName>
        <fullName evidence="3">Uncharacterized protein</fullName>
    </submittedName>
</protein>
<dbReference type="AlphaFoldDB" id="A0A2T9K2T7"/>
<gene>
    <name evidence="3" type="ORF">DDF67_10215</name>
</gene>
<evidence type="ECO:0000313" key="4">
    <source>
        <dbReference type="Proteomes" id="UP000245073"/>
    </source>
</evidence>
<name>A0A2T9K2T7_9CAUL</name>
<reference evidence="3 4" key="1">
    <citation type="submission" date="2018-04" db="EMBL/GenBank/DDBJ databases">
        <title>The genome sequence of Caulobacter sp. 744.</title>
        <authorList>
            <person name="Gao J."/>
            <person name="Sun J."/>
        </authorList>
    </citation>
    <scope>NUCLEOTIDE SEQUENCE [LARGE SCALE GENOMIC DNA]</scope>
    <source>
        <strain evidence="3 4">774</strain>
    </source>
</reference>
<comment type="caution">
    <text evidence="3">The sequence shown here is derived from an EMBL/GenBank/DDBJ whole genome shotgun (WGS) entry which is preliminary data.</text>
</comment>
<keyword evidence="2" id="KW-0732">Signal</keyword>
<dbReference type="OrthoDB" id="9255950at2"/>
<accession>A0A2T9K2T7</accession>
<evidence type="ECO:0000256" key="1">
    <source>
        <dbReference type="SAM" id="MobiDB-lite"/>
    </source>
</evidence>
<evidence type="ECO:0000256" key="2">
    <source>
        <dbReference type="SAM" id="SignalP"/>
    </source>
</evidence>